<keyword evidence="1" id="KW-1133">Transmembrane helix</keyword>
<sequence length="226" mass="25794">MFNCCIRSNVIGKMNKKIRTYCFILAIIYVFVVMYTIFTQIASFKAGFREGVRGVPREILHVNLMPKNGTYSFPDKASDISGRQDVLIEMNNAKLMVLNPVELPKSIVIGYYVVLCSAFILLGCTIWLPFLFFRVIRAASKGNLIDLKVIKRIRKIGIILILFYIADILANTIDTLKAEYLVHFENYNFFIDFSGFGTLILGIVTLLLAEILHMTLKMKEEQDLTI</sequence>
<feature type="transmembrane region" description="Helical" evidence="1">
    <location>
        <begin position="193"/>
        <end position="212"/>
    </location>
</feature>
<keyword evidence="3" id="KW-1185">Reference proteome</keyword>
<evidence type="ECO:0000313" key="3">
    <source>
        <dbReference type="Proteomes" id="UP000297861"/>
    </source>
</evidence>
<organism evidence="2 3">
    <name type="scientific">Dysgonomonas capnocytophagoides</name>
    <dbReference type="NCBI Taxonomy" id="45254"/>
    <lineage>
        <taxon>Bacteria</taxon>
        <taxon>Pseudomonadati</taxon>
        <taxon>Bacteroidota</taxon>
        <taxon>Bacteroidia</taxon>
        <taxon>Bacteroidales</taxon>
        <taxon>Dysgonomonadaceae</taxon>
        <taxon>Dysgonomonas</taxon>
    </lineage>
</organism>
<keyword evidence="1" id="KW-0472">Membrane</keyword>
<keyword evidence="1" id="KW-0812">Transmembrane</keyword>
<evidence type="ECO:0000256" key="1">
    <source>
        <dbReference type="SAM" id="Phobius"/>
    </source>
</evidence>
<dbReference type="EMBL" id="SOML01000006">
    <property type="protein sequence ID" value="TFD96021.1"/>
    <property type="molecule type" value="Genomic_DNA"/>
</dbReference>
<dbReference type="AlphaFoldDB" id="A0A4Y8L181"/>
<gene>
    <name evidence="2" type="ORF">E2605_10525</name>
</gene>
<dbReference type="Proteomes" id="UP000297861">
    <property type="component" value="Unassembled WGS sequence"/>
</dbReference>
<comment type="caution">
    <text evidence="2">The sequence shown here is derived from an EMBL/GenBank/DDBJ whole genome shotgun (WGS) entry which is preliminary data.</text>
</comment>
<feature type="transmembrane region" description="Helical" evidence="1">
    <location>
        <begin position="109"/>
        <end position="135"/>
    </location>
</feature>
<feature type="transmembrane region" description="Helical" evidence="1">
    <location>
        <begin position="156"/>
        <end position="173"/>
    </location>
</feature>
<protein>
    <submittedName>
        <fullName evidence="2">DUF2975 domain-containing protein</fullName>
    </submittedName>
</protein>
<reference evidence="2 3" key="1">
    <citation type="submission" date="2019-03" db="EMBL/GenBank/DDBJ databases">
        <title>San Antonio Military Medical Center submission to MRSN (WRAIR), pending publication.</title>
        <authorList>
            <person name="Blyth D.M."/>
            <person name="Mccarthy S.L."/>
            <person name="Schall S.E."/>
            <person name="Stam J.A."/>
            <person name="Ong A.C."/>
            <person name="Mcgann P.T."/>
        </authorList>
    </citation>
    <scope>NUCLEOTIDE SEQUENCE [LARGE SCALE GENOMIC DNA]</scope>
    <source>
        <strain evidence="2 3">MRSN571793</strain>
    </source>
</reference>
<dbReference type="OrthoDB" id="9964292at2"/>
<dbReference type="STRING" id="1121485.GCA_000426485_00437"/>
<name>A0A4Y8L181_9BACT</name>
<proteinExistence type="predicted"/>
<feature type="transmembrane region" description="Helical" evidence="1">
    <location>
        <begin position="21"/>
        <end position="42"/>
    </location>
</feature>
<evidence type="ECO:0000313" key="2">
    <source>
        <dbReference type="EMBL" id="TFD96021.1"/>
    </source>
</evidence>
<dbReference type="InterPro" id="IPR021354">
    <property type="entry name" value="DUF2975"/>
</dbReference>
<accession>A0A4Y8L181</accession>
<dbReference type="Pfam" id="PF11188">
    <property type="entry name" value="DUF2975"/>
    <property type="match status" value="1"/>
</dbReference>